<name>A0A0H2KLZ5_9MICO</name>
<protein>
    <submittedName>
        <fullName evidence="1">Uncharacterized protein</fullName>
    </submittedName>
</protein>
<keyword evidence="2" id="KW-1185">Reference proteome</keyword>
<sequence length="521" mass="57542">MTTRDIALKLRAWDAGRPLTRYSTLHHALVPADQTMLVAFVRMAGESRPWGIAWGTADAEPTMQTVPDGRVRDDVAVLCAAFAEDLLAHMRVHNWTYDPVDERAEPADLRQLWLPNSAHVAMLHQLDYAYSQTKHGGSNLDVLRSLGRLCGWLFRDSTRTGHQHLVDASQALRDAFVFPAQNARSAHLGYLLAWLTADGSRADHIEAATAAEGLTVSPTLDPTVERDTLSKPVEAWNLSRRDGHDNAPAAGVVDATLRVELERRWDLTRAAYELLSNDDRKVNAGVPALVKEAHQEFWFSHQRVELRLADPTQGKAYVAHPETDFHGSSAASRYLQNEAADEAFFNHLVHDDTELLDDALEAGDAIRGEVVQVRDEGVGRTTKPFWVVRVDPTAPNRLRENGRLVPYGSAGHEATIRSIDATDDGLDVTIEWTKLKTRALTVRSAAKPADPSWQGTIADFVSSDAADLTKRRSQRVWKAKDGAGAWLTHGRQPAPTTIETDDGVVEQLIDDTQQIENGALA</sequence>
<gene>
    <name evidence="1" type="ORF">FB00_13500</name>
</gene>
<reference evidence="1 2" key="1">
    <citation type="submission" date="2014-05" db="EMBL/GenBank/DDBJ databases">
        <title>Cellulosimicrobium funkei U11 genome.</title>
        <authorList>
            <person name="Hu C."/>
            <person name="Gong Y."/>
            <person name="Wan W."/>
            <person name="Jiang M."/>
        </authorList>
    </citation>
    <scope>NUCLEOTIDE SEQUENCE [LARGE SCALE GENOMIC DNA]</scope>
    <source>
        <strain evidence="1 2">U11</strain>
    </source>
</reference>
<accession>A0A0H2KLZ5</accession>
<dbReference type="RefSeq" id="WP_047233394.1">
    <property type="nucleotide sequence ID" value="NZ_JNBQ01000018.1"/>
</dbReference>
<proteinExistence type="predicted"/>
<dbReference type="Proteomes" id="UP000035265">
    <property type="component" value="Unassembled WGS sequence"/>
</dbReference>
<dbReference type="EMBL" id="JNBQ01000018">
    <property type="protein sequence ID" value="KLN34188.1"/>
    <property type="molecule type" value="Genomic_DNA"/>
</dbReference>
<dbReference type="PATRIC" id="fig|264251.5.peg.2747"/>
<organism evidence="1 2">
    <name type="scientific">Cellulosimicrobium funkei</name>
    <dbReference type="NCBI Taxonomy" id="264251"/>
    <lineage>
        <taxon>Bacteria</taxon>
        <taxon>Bacillati</taxon>
        <taxon>Actinomycetota</taxon>
        <taxon>Actinomycetes</taxon>
        <taxon>Micrococcales</taxon>
        <taxon>Promicromonosporaceae</taxon>
        <taxon>Cellulosimicrobium</taxon>
    </lineage>
</organism>
<dbReference type="AlphaFoldDB" id="A0A0H2KLZ5"/>
<comment type="caution">
    <text evidence="1">The sequence shown here is derived from an EMBL/GenBank/DDBJ whole genome shotgun (WGS) entry which is preliminary data.</text>
</comment>
<evidence type="ECO:0000313" key="2">
    <source>
        <dbReference type="Proteomes" id="UP000035265"/>
    </source>
</evidence>
<dbReference type="STRING" id="264251.FB00_13500"/>
<evidence type="ECO:0000313" key="1">
    <source>
        <dbReference type="EMBL" id="KLN34188.1"/>
    </source>
</evidence>